<accession>A0ABY9WL84</accession>
<evidence type="ECO:0008006" key="3">
    <source>
        <dbReference type="Google" id="ProtNLM"/>
    </source>
</evidence>
<reference evidence="1 2" key="1">
    <citation type="submission" date="2019-08" db="EMBL/GenBank/DDBJ databases">
        <title>Archangium and Cystobacter genomes.</title>
        <authorList>
            <person name="Chen I.-C.K."/>
            <person name="Wielgoss S."/>
        </authorList>
    </citation>
    <scope>NUCLEOTIDE SEQUENCE [LARGE SCALE GENOMIC DNA]</scope>
    <source>
        <strain evidence="1 2">Cbm 6</strain>
    </source>
</reference>
<evidence type="ECO:0000313" key="2">
    <source>
        <dbReference type="Proteomes" id="UP001611383"/>
    </source>
</evidence>
<sequence>MGPKMPAFDRATFDDSRWPLLHLWLPGTLSAQGLEESLTNVSGYLHRGERFLLILDLSRAGIIPLEQRWRMVEWLDAHKQLLRERMIGIAIIISSPVVQLSVSAVLFARPLPFPNISCTNLTAAEAWAAERLREEAWHTHAWKGR</sequence>
<name>A0ABY9WL84_9BACT</name>
<dbReference type="Proteomes" id="UP001611383">
    <property type="component" value="Chromosome"/>
</dbReference>
<protein>
    <recommendedName>
        <fullName evidence="3">STAS/SEC14 domain-containing protein</fullName>
    </recommendedName>
</protein>
<evidence type="ECO:0000313" key="1">
    <source>
        <dbReference type="EMBL" id="WNG44375.1"/>
    </source>
</evidence>
<dbReference type="EMBL" id="CP043494">
    <property type="protein sequence ID" value="WNG44375.1"/>
    <property type="molecule type" value="Genomic_DNA"/>
</dbReference>
<dbReference type="RefSeq" id="WP_395817042.1">
    <property type="nucleotide sequence ID" value="NZ_CP043494.1"/>
</dbReference>
<proteinExistence type="predicted"/>
<keyword evidence="2" id="KW-1185">Reference proteome</keyword>
<organism evidence="1 2">
    <name type="scientific">Archangium minus</name>
    <dbReference type="NCBI Taxonomy" id="83450"/>
    <lineage>
        <taxon>Bacteria</taxon>
        <taxon>Pseudomonadati</taxon>
        <taxon>Myxococcota</taxon>
        <taxon>Myxococcia</taxon>
        <taxon>Myxococcales</taxon>
        <taxon>Cystobacterineae</taxon>
        <taxon>Archangiaceae</taxon>
        <taxon>Archangium</taxon>
    </lineage>
</organism>
<gene>
    <name evidence="1" type="ORF">F0U60_09825</name>
</gene>